<sequence>MASSSETTIPPSNDIPTSELSSHHIPDNEGEVHFTPPLYRQRYMFTLDIIERDPTLYSLLDIGCGSCQLLTIGKYRNPHIQLAAAVDIVRFELDEACFRLKPLPVEYMVFRRETPLHMYVLHSDATKICNCFHHFDVVTLIEVIEHLYLNDLENLVTHVFAYIRPRLVIVTTPNADFNVLFSTMPCGQFRHADHKFEFTRQEFNIWAQKIALTYGYLIEFTGVGEAPLNEQYRNIGTCTQIAIFYRQEINNEITLTSNEFFKRLSYCKQHEIISLIDYPHGIKQITKLDEQVRYILEMYRLMAEDKARHGDDNHDTYPLTVNCQTLINHPRLIHFKLVLEDLKQIIESIGYKMLDNDRIILSEDPPMHSREDYHENENDLCLTSKSNETIEHKHQSNQPEESWD</sequence>
<dbReference type="GO" id="GO:0034587">
    <property type="term" value="P:piRNA processing"/>
    <property type="evidence" value="ECO:0007669"/>
    <property type="project" value="TreeGrafter"/>
</dbReference>
<evidence type="ECO:0000256" key="4">
    <source>
        <dbReference type="ARBA" id="ARBA00022603"/>
    </source>
</evidence>
<dbReference type="InterPro" id="IPR026610">
    <property type="entry name" value="Hen1"/>
</dbReference>
<gene>
    <name evidence="14" type="ORF">BJG266_LOCUS382</name>
    <name evidence="15" type="ORF">QVE165_LOCUS5901</name>
</gene>
<evidence type="ECO:0000256" key="3">
    <source>
        <dbReference type="ARBA" id="ARBA00021330"/>
    </source>
</evidence>
<evidence type="ECO:0000313" key="14">
    <source>
        <dbReference type="EMBL" id="CAF0721992.1"/>
    </source>
</evidence>
<keyword evidence="8" id="KW-0460">Magnesium</keyword>
<keyword evidence="9" id="KW-0694">RNA-binding</keyword>
<evidence type="ECO:0000313" key="15">
    <source>
        <dbReference type="EMBL" id="CAF0833235.1"/>
    </source>
</evidence>
<protein>
    <recommendedName>
        <fullName evidence="3">Small RNA 2'-O-methyltransferase</fullName>
        <ecNumber evidence="11">2.1.1.386</ecNumber>
    </recommendedName>
</protein>
<dbReference type="GO" id="GO:0003723">
    <property type="term" value="F:RNA binding"/>
    <property type="evidence" value="ECO:0007669"/>
    <property type="project" value="UniProtKB-KW"/>
</dbReference>
<keyword evidence="5" id="KW-0808">Transferase</keyword>
<dbReference type="GO" id="GO:0046872">
    <property type="term" value="F:metal ion binding"/>
    <property type="evidence" value="ECO:0007669"/>
    <property type="project" value="UniProtKB-KW"/>
</dbReference>
<dbReference type="GO" id="GO:0030422">
    <property type="term" value="P:siRNA processing"/>
    <property type="evidence" value="ECO:0007669"/>
    <property type="project" value="TreeGrafter"/>
</dbReference>
<comment type="catalytic activity">
    <reaction evidence="12">
        <text>small RNA 3'-end nucleotide + S-adenosyl-L-methionine = small RNA 3'-end 2'-O-methylnucleotide + S-adenosyl-L-homocysteine + H(+)</text>
        <dbReference type="Rhea" id="RHEA:37887"/>
        <dbReference type="Rhea" id="RHEA-COMP:10415"/>
        <dbReference type="Rhea" id="RHEA-COMP:10416"/>
        <dbReference type="ChEBI" id="CHEBI:15378"/>
        <dbReference type="ChEBI" id="CHEBI:57856"/>
        <dbReference type="ChEBI" id="CHEBI:59789"/>
        <dbReference type="ChEBI" id="CHEBI:74896"/>
        <dbReference type="ChEBI" id="CHEBI:74898"/>
        <dbReference type="EC" id="2.1.1.386"/>
    </reaction>
</comment>
<keyword evidence="4" id="KW-0489">Methyltransferase</keyword>
<comment type="cofactor">
    <cofactor evidence="1">
        <name>Mg(2+)</name>
        <dbReference type="ChEBI" id="CHEBI:18420"/>
    </cofactor>
</comment>
<keyword evidence="16" id="KW-1185">Reference proteome</keyword>
<evidence type="ECO:0000256" key="1">
    <source>
        <dbReference type="ARBA" id="ARBA00001946"/>
    </source>
</evidence>
<keyword evidence="10" id="KW-0943">RNA-mediated gene silencing</keyword>
<dbReference type="GO" id="GO:0001510">
    <property type="term" value="P:RNA methylation"/>
    <property type="evidence" value="ECO:0007669"/>
    <property type="project" value="InterPro"/>
</dbReference>
<dbReference type="Pfam" id="PF13489">
    <property type="entry name" value="Methyltransf_23"/>
    <property type="match status" value="1"/>
</dbReference>
<keyword evidence="6" id="KW-0949">S-adenosyl-L-methionine</keyword>
<evidence type="ECO:0000256" key="6">
    <source>
        <dbReference type="ARBA" id="ARBA00022691"/>
    </source>
</evidence>
<dbReference type="PANTHER" id="PTHR21404:SF3">
    <property type="entry name" value="SMALL RNA 2'-O-METHYLTRANSFERASE"/>
    <property type="match status" value="1"/>
</dbReference>
<evidence type="ECO:0000256" key="2">
    <source>
        <dbReference type="ARBA" id="ARBA00009026"/>
    </source>
</evidence>
<keyword evidence="7" id="KW-0479">Metal-binding</keyword>
<evidence type="ECO:0000313" key="17">
    <source>
        <dbReference type="Proteomes" id="UP000663877"/>
    </source>
</evidence>
<dbReference type="EMBL" id="CAJNOM010000024">
    <property type="protein sequence ID" value="CAF0833235.1"/>
    <property type="molecule type" value="Genomic_DNA"/>
</dbReference>
<dbReference type="EC" id="2.1.1.386" evidence="11"/>
<evidence type="ECO:0000313" key="16">
    <source>
        <dbReference type="Proteomes" id="UP000663832"/>
    </source>
</evidence>
<dbReference type="AlphaFoldDB" id="A0A813MH83"/>
<evidence type="ECO:0000256" key="8">
    <source>
        <dbReference type="ARBA" id="ARBA00022842"/>
    </source>
</evidence>
<accession>A0A813MH83</accession>
<dbReference type="Proteomes" id="UP000663877">
    <property type="component" value="Unassembled WGS sequence"/>
</dbReference>
<evidence type="ECO:0000256" key="9">
    <source>
        <dbReference type="ARBA" id="ARBA00022884"/>
    </source>
</evidence>
<evidence type="ECO:0000256" key="13">
    <source>
        <dbReference type="SAM" id="MobiDB-lite"/>
    </source>
</evidence>
<dbReference type="PANTHER" id="PTHR21404">
    <property type="entry name" value="HEN1"/>
    <property type="match status" value="1"/>
</dbReference>
<comment type="similarity">
    <text evidence="2">Belongs to the methyltransferase superfamily. HEN1 family.</text>
</comment>
<evidence type="ECO:0000256" key="10">
    <source>
        <dbReference type="ARBA" id="ARBA00023158"/>
    </source>
</evidence>
<dbReference type="SUPFAM" id="SSF53335">
    <property type="entry name" value="S-adenosyl-L-methionine-dependent methyltransferases"/>
    <property type="match status" value="1"/>
</dbReference>
<evidence type="ECO:0000256" key="12">
    <source>
        <dbReference type="ARBA" id="ARBA00048418"/>
    </source>
</evidence>
<proteinExistence type="inferred from homology"/>
<reference evidence="14" key="1">
    <citation type="submission" date="2021-02" db="EMBL/GenBank/DDBJ databases">
        <authorList>
            <person name="Nowell W R."/>
        </authorList>
    </citation>
    <scope>NUCLEOTIDE SEQUENCE</scope>
</reference>
<dbReference type="OrthoDB" id="2154311at2759"/>
<dbReference type="GO" id="GO:0005737">
    <property type="term" value="C:cytoplasm"/>
    <property type="evidence" value="ECO:0007669"/>
    <property type="project" value="TreeGrafter"/>
</dbReference>
<feature type="region of interest" description="Disordered" evidence="13">
    <location>
        <begin position="1"/>
        <end position="22"/>
    </location>
</feature>
<dbReference type="EMBL" id="CAJNOI010000001">
    <property type="protein sequence ID" value="CAF0721992.1"/>
    <property type="molecule type" value="Genomic_DNA"/>
</dbReference>
<dbReference type="GO" id="GO:0005634">
    <property type="term" value="C:nucleus"/>
    <property type="evidence" value="ECO:0007669"/>
    <property type="project" value="TreeGrafter"/>
</dbReference>
<name>A0A813MH83_9BILA</name>
<evidence type="ECO:0000256" key="11">
    <source>
        <dbReference type="ARBA" id="ARBA00035025"/>
    </source>
</evidence>
<evidence type="ECO:0000256" key="7">
    <source>
        <dbReference type="ARBA" id="ARBA00022723"/>
    </source>
</evidence>
<evidence type="ECO:0000256" key="5">
    <source>
        <dbReference type="ARBA" id="ARBA00022679"/>
    </source>
</evidence>
<organism evidence="14 17">
    <name type="scientific">Adineta steineri</name>
    <dbReference type="NCBI Taxonomy" id="433720"/>
    <lineage>
        <taxon>Eukaryota</taxon>
        <taxon>Metazoa</taxon>
        <taxon>Spiralia</taxon>
        <taxon>Gnathifera</taxon>
        <taxon>Rotifera</taxon>
        <taxon>Eurotatoria</taxon>
        <taxon>Bdelloidea</taxon>
        <taxon>Adinetida</taxon>
        <taxon>Adinetidae</taxon>
        <taxon>Adineta</taxon>
    </lineage>
</organism>
<dbReference type="GO" id="GO:0090486">
    <property type="term" value="F:small RNA 2'-O-methyltransferase activity"/>
    <property type="evidence" value="ECO:0007669"/>
    <property type="project" value="UniProtKB-EC"/>
</dbReference>
<dbReference type="InterPro" id="IPR029063">
    <property type="entry name" value="SAM-dependent_MTases_sf"/>
</dbReference>
<feature type="compositionally biased region" description="Polar residues" evidence="13">
    <location>
        <begin position="1"/>
        <end position="20"/>
    </location>
</feature>
<comment type="caution">
    <text evidence="14">The sequence shown here is derived from an EMBL/GenBank/DDBJ whole genome shotgun (WGS) entry which is preliminary data.</text>
</comment>
<dbReference type="Gene3D" id="3.40.50.150">
    <property type="entry name" value="Vaccinia Virus protein VP39"/>
    <property type="match status" value="1"/>
</dbReference>
<feature type="region of interest" description="Disordered" evidence="13">
    <location>
        <begin position="382"/>
        <end position="404"/>
    </location>
</feature>
<dbReference type="Proteomes" id="UP000663832">
    <property type="component" value="Unassembled WGS sequence"/>
</dbReference>